<protein>
    <submittedName>
        <fullName evidence="1">Uncharacterized protein</fullName>
    </submittedName>
</protein>
<organism evidence="1 2">
    <name type="scientific">Helicobacter pylori</name>
    <name type="common">Campylobacter pylori</name>
    <dbReference type="NCBI Taxonomy" id="210"/>
    <lineage>
        <taxon>Bacteria</taxon>
        <taxon>Pseudomonadati</taxon>
        <taxon>Campylobacterota</taxon>
        <taxon>Epsilonproteobacteria</taxon>
        <taxon>Campylobacterales</taxon>
        <taxon>Helicobacteraceae</taxon>
        <taxon>Helicobacter</taxon>
    </lineage>
</organism>
<reference evidence="1 2" key="1">
    <citation type="submission" date="2018-04" db="EMBL/GenBank/DDBJ databases">
        <title>Complete genome sequences of Helicobacter pylori.</title>
        <authorList>
            <person name="Palau M."/>
            <person name="Minana-Galbis D."/>
        </authorList>
    </citation>
    <scope>NUCLEOTIDE SEQUENCE [LARGE SCALE GENOMIC DNA]</scope>
    <source>
        <strain evidence="1 2">B518</strain>
    </source>
</reference>
<gene>
    <name evidence="1" type="ORF">DB721_06740</name>
</gene>
<evidence type="ECO:0000313" key="2">
    <source>
        <dbReference type="Proteomes" id="UP000272192"/>
    </source>
</evidence>
<proteinExistence type="predicted"/>
<accession>A0A7Z6SS50</accession>
<comment type="caution">
    <text evidence="1">The sequence shown here is derived from an EMBL/GenBank/DDBJ whole genome shotgun (WGS) entry which is preliminary data.</text>
</comment>
<dbReference type="EMBL" id="QELB01000097">
    <property type="protein sequence ID" value="RKU93203.1"/>
    <property type="molecule type" value="Genomic_DNA"/>
</dbReference>
<sequence length="66" mass="7764">MHGFKPITERDGINPTIYDWFNLCMKSYRPKLKIVWHKNKKAFNIFKIGVQFLSGWCKNAIKGFSA</sequence>
<dbReference type="Proteomes" id="UP000272192">
    <property type="component" value="Unassembled WGS sequence"/>
</dbReference>
<name>A0A7Z6SS50_HELPX</name>
<dbReference type="AlphaFoldDB" id="A0A7Z6SS50"/>
<evidence type="ECO:0000313" key="1">
    <source>
        <dbReference type="EMBL" id="RKU93203.1"/>
    </source>
</evidence>